<comment type="caution">
    <text evidence="1">The sequence shown here is derived from an EMBL/GenBank/DDBJ whole genome shotgun (WGS) entry which is preliminary data.</text>
</comment>
<dbReference type="EMBL" id="VXRG01000161">
    <property type="protein sequence ID" value="MXY95590.1"/>
    <property type="molecule type" value="Genomic_DNA"/>
</dbReference>
<dbReference type="Gene3D" id="3.30.1460.10">
    <property type="match status" value="1"/>
</dbReference>
<accession>A0A6B0YX09</accession>
<name>A0A6B0YX09_9CHLR</name>
<evidence type="ECO:0000313" key="1">
    <source>
        <dbReference type="EMBL" id="MXY95590.1"/>
    </source>
</evidence>
<dbReference type="AlphaFoldDB" id="A0A6B0YX09"/>
<gene>
    <name evidence="1" type="ORF">F4Y42_19305</name>
</gene>
<sequence>MSQQPVDIPALFDRYEWGFETVEDDIWRSTFADEQDEEFDLYVAAGEEYLHFAVTPLTPLPTPECKERLTSLLLNLNQSMRLVRFATDSDGDVSLLADLPLAALSFTLFAATMDALIHYTRELAAPLSRTATDPHFEMSAP</sequence>
<organism evidence="1">
    <name type="scientific">Caldilineaceae bacterium SB0664_bin_27</name>
    <dbReference type="NCBI Taxonomy" id="2605260"/>
    <lineage>
        <taxon>Bacteria</taxon>
        <taxon>Bacillati</taxon>
        <taxon>Chloroflexota</taxon>
        <taxon>Caldilineae</taxon>
        <taxon>Caldilineales</taxon>
        <taxon>Caldilineaceae</taxon>
    </lineage>
</organism>
<reference evidence="1" key="1">
    <citation type="submission" date="2019-09" db="EMBL/GenBank/DDBJ databases">
        <title>Characterisation of the sponge microbiome using genome-centric metagenomics.</title>
        <authorList>
            <person name="Engelberts J.P."/>
            <person name="Robbins S.J."/>
            <person name="De Goeij J.M."/>
            <person name="Aranda M."/>
            <person name="Bell S.C."/>
            <person name="Webster N.S."/>
        </authorList>
    </citation>
    <scope>NUCLEOTIDE SEQUENCE</scope>
    <source>
        <strain evidence="1">SB0664_bin_27</strain>
    </source>
</reference>
<protein>
    <recommendedName>
        <fullName evidence="2">YbjN domain-containing protein</fullName>
    </recommendedName>
</protein>
<dbReference type="Pfam" id="PF10722">
    <property type="entry name" value="YbjN"/>
    <property type="match status" value="1"/>
</dbReference>
<proteinExistence type="predicted"/>
<dbReference type="InterPro" id="IPR019660">
    <property type="entry name" value="Put_sensory_transdc_reg_YbjN"/>
</dbReference>
<evidence type="ECO:0008006" key="2">
    <source>
        <dbReference type="Google" id="ProtNLM"/>
    </source>
</evidence>